<dbReference type="HOGENOM" id="CLU_142165_1_0_10"/>
<evidence type="ECO:0000256" key="1">
    <source>
        <dbReference type="SAM" id="Phobius"/>
    </source>
</evidence>
<accession>C7LKA0</accession>
<keyword evidence="1" id="KW-0472">Membrane</keyword>
<dbReference type="KEGG" id="sms:SMDSEM_154"/>
<dbReference type="EMBL" id="CP001605">
    <property type="protein sequence ID" value="ACU52862.1"/>
    <property type="molecule type" value="Genomic_DNA"/>
</dbReference>
<evidence type="ECO:0000313" key="2">
    <source>
        <dbReference type="EMBL" id="ACU52862.1"/>
    </source>
</evidence>
<keyword evidence="1" id="KW-0812">Transmembrane</keyword>
<dbReference type="STRING" id="595499.SMDSEM_154"/>
<organism evidence="2 3">
    <name type="scientific">Karelsulcia muelleri (strain SMDSEM)</name>
    <name type="common">Sulcia muelleri</name>
    <dbReference type="NCBI Taxonomy" id="595499"/>
    <lineage>
        <taxon>Bacteria</taxon>
        <taxon>Pseudomonadati</taxon>
        <taxon>Bacteroidota</taxon>
        <taxon>Flavobacteriia</taxon>
        <taxon>Flavobacteriales</taxon>
        <taxon>Candidatus Karelsulcia</taxon>
    </lineage>
</organism>
<gene>
    <name evidence="2" type="ordered locus">SMDSEM_154</name>
</gene>
<proteinExistence type="predicted"/>
<dbReference type="InterPro" id="IPR008620">
    <property type="entry name" value="FixH"/>
</dbReference>
<evidence type="ECO:0008006" key="4">
    <source>
        <dbReference type="Google" id="ProtNLM"/>
    </source>
</evidence>
<sequence length="150" mass="18010">MKNKINYKIVVFSLLFGFLTFNSYFLLIKQSIKSELISNKYYEEEINFKKKIDSKKNAKFLKNKIKFKISKKGIHIVFPKEKNYLNLNINYSLIRYSNSLLDNNNSMNTKNNYFIIISSKTLKKGNYNLILRWIVNNKEFLIEKDIIWKN</sequence>
<feature type="transmembrane region" description="Helical" evidence="1">
    <location>
        <begin position="7"/>
        <end position="27"/>
    </location>
</feature>
<dbReference type="Pfam" id="PF05751">
    <property type="entry name" value="FixH"/>
    <property type="match status" value="1"/>
</dbReference>
<dbReference type="AlphaFoldDB" id="C7LKA0"/>
<name>C7LKA0_KARMS</name>
<keyword evidence="1" id="KW-1133">Transmembrane helix</keyword>
<protein>
    <recommendedName>
        <fullName evidence="4">Nitrogen fixation protein FixH</fullName>
    </recommendedName>
</protein>
<evidence type="ECO:0000313" key="3">
    <source>
        <dbReference type="Proteomes" id="UP000008074"/>
    </source>
</evidence>
<reference evidence="2 3" key="1">
    <citation type="journal article" date="2009" name="Proc. Natl. Acad. Sci. U.S.A.">
        <title>Convergent evolution of metabolic roles in bacterial co-symbionts of insects.</title>
        <authorList>
            <person name="McCutcheon J.P."/>
            <person name="McDonald B.R."/>
            <person name="Moran N.A."/>
        </authorList>
    </citation>
    <scope>NUCLEOTIDE SEQUENCE [LARGE SCALE GENOMIC DNA]</scope>
    <source>
        <strain evidence="2 3">SMDSEM</strain>
    </source>
</reference>
<dbReference type="Proteomes" id="UP000008074">
    <property type="component" value="Chromosome"/>
</dbReference>